<dbReference type="Proteomes" id="UP000187417">
    <property type="component" value="Unassembled WGS sequence"/>
</dbReference>
<name>A0A1Q6F9A2_9BACT</name>
<reference evidence="1 2" key="1">
    <citation type="journal article" date="2016" name="Nat. Biotechnol.">
        <title>Measurement of bacterial replication rates in microbial communities.</title>
        <authorList>
            <person name="Brown C.T."/>
            <person name="Olm M.R."/>
            <person name="Thomas B.C."/>
            <person name="Banfield J.F."/>
        </authorList>
    </citation>
    <scope>NUCLEOTIDE SEQUENCE [LARGE SCALE GENOMIC DNA]</scope>
    <source>
        <strain evidence="1">CAG:67_53_122</strain>
    </source>
</reference>
<sequence length="77" mass="8597">MINQSADNAQTPVGIAFLEEERIGREVPVKFDLARMMGILLTAFEALQTFPKRAVADAFGVLHYLIVVLLTHDFHKA</sequence>
<gene>
    <name evidence="1" type="ORF">BHV66_04065</name>
</gene>
<accession>A0A1Q6F9A2</accession>
<evidence type="ECO:0000313" key="1">
    <source>
        <dbReference type="EMBL" id="OKY95461.1"/>
    </source>
</evidence>
<organism evidence="1 2">
    <name type="scientific">Alistipes putredinis</name>
    <dbReference type="NCBI Taxonomy" id="28117"/>
    <lineage>
        <taxon>Bacteria</taxon>
        <taxon>Pseudomonadati</taxon>
        <taxon>Bacteroidota</taxon>
        <taxon>Bacteroidia</taxon>
        <taxon>Bacteroidales</taxon>
        <taxon>Rikenellaceae</taxon>
        <taxon>Alistipes</taxon>
    </lineage>
</organism>
<evidence type="ECO:0000313" key="2">
    <source>
        <dbReference type="Proteomes" id="UP000187417"/>
    </source>
</evidence>
<dbReference type="EMBL" id="MNQH01000007">
    <property type="protein sequence ID" value="OKY95461.1"/>
    <property type="molecule type" value="Genomic_DNA"/>
</dbReference>
<protein>
    <submittedName>
        <fullName evidence="1">Uncharacterized protein</fullName>
    </submittedName>
</protein>
<dbReference type="AlphaFoldDB" id="A0A1Q6F9A2"/>
<proteinExistence type="predicted"/>
<comment type="caution">
    <text evidence="1">The sequence shown here is derived from an EMBL/GenBank/DDBJ whole genome shotgun (WGS) entry which is preliminary data.</text>
</comment>